<feature type="transmembrane region" description="Helical" evidence="1">
    <location>
        <begin position="6"/>
        <end position="26"/>
    </location>
</feature>
<evidence type="ECO:0000256" key="1">
    <source>
        <dbReference type="SAM" id="Phobius"/>
    </source>
</evidence>
<accession>A0A7T5RKT8</accession>
<evidence type="ECO:0000313" key="2">
    <source>
        <dbReference type="EMBL" id="QQG45555.1"/>
    </source>
</evidence>
<keyword evidence="1" id="KW-1133">Transmembrane helix</keyword>
<dbReference type="AlphaFoldDB" id="A0A7T5RKT8"/>
<sequence length="184" mass="21699">MWFFEIFIVGILVYIFVVFGLAQFVVPNLRRVKTPKEVGEELKQIIEETNRTAASDLEFVKTVLFLLRQRFFVKPGQIFITPWILFRKDVDRIWTMTDTNQCCTVLNLLLRTFLVKSGRFKEEDLEDRRCILGVCIHQYLLVRMKSGASMPLDPWGYLAKRIPPGEHAHGFFLPFFKRPKNHPY</sequence>
<protein>
    <submittedName>
        <fullName evidence="2">Uncharacterized protein</fullName>
    </submittedName>
</protein>
<dbReference type="EMBL" id="CP066690">
    <property type="protein sequence ID" value="QQG45555.1"/>
    <property type="molecule type" value="Genomic_DNA"/>
</dbReference>
<name>A0A7T5RKT8_9BACT</name>
<proteinExistence type="predicted"/>
<keyword evidence="1" id="KW-0812">Transmembrane</keyword>
<reference evidence="2 3" key="1">
    <citation type="submission" date="2020-07" db="EMBL/GenBank/DDBJ databases">
        <title>Huge and variable diversity of episymbiotic CPR bacteria and DPANN archaea in groundwater ecosystems.</title>
        <authorList>
            <person name="He C.Y."/>
            <person name="Keren R."/>
            <person name="Whittaker M."/>
            <person name="Farag I.F."/>
            <person name="Doudna J."/>
            <person name="Cate J.H.D."/>
            <person name="Banfield J.F."/>
        </authorList>
    </citation>
    <scope>NUCLEOTIDE SEQUENCE [LARGE SCALE GENOMIC DNA]</scope>
    <source>
        <strain evidence="2">NC_groundwater_541_Ag_S-0.1um_46_50</strain>
    </source>
</reference>
<gene>
    <name evidence="2" type="ORF">HYW89_01320</name>
</gene>
<evidence type="ECO:0000313" key="3">
    <source>
        <dbReference type="Proteomes" id="UP000595618"/>
    </source>
</evidence>
<organism evidence="2 3">
    <name type="scientific">Candidatus Sungiibacteriota bacterium</name>
    <dbReference type="NCBI Taxonomy" id="2750080"/>
    <lineage>
        <taxon>Bacteria</taxon>
        <taxon>Candidatus Sungiibacteriota</taxon>
    </lineage>
</organism>
<dbReference type="Proteomes" id="UP000595618">
    <property type="component" value="Chromosome"/>
</dbReference>
<keyword evidence="1" id="KW-0472">Membrane</keyword>